<dbReference type="InParanoid" id="G0P7K1"/>
<feature type="compositionally biased region" description="Basic and acidic residues" evidence="1">
    <location>
        <begin position="37"/>
        <end position="49"/>
    </location>
</feature>
<name>G0P7K1_CAEBE</name>
<protein>
    <submittedName>
        <fullName evidence="2">Uncharacterized protein</fullName>
    </submittedName>
</protein>
<feature type="region of interest" description="Disordered" evidence="1">
    <location>
        <begin position="1"/>
        <end position="49"/>
    </location>
</feature>
<dbReference type="HOGENOM" id="CLU_1490283_0_0_1"/>
<evidence type="ECO:0000313" key="3">
    <source>
        <dbReference type="Proteomes" id="UP000008068"/>
    </source>
</evidence>
<sequence length="181" mass="21093">MSGSEEEHLVSSLSFRKNEDDDAKEDGDVAAAGGAVKNREKEKEKMAKEKKMEFVNQNVQKSPSSSYKSLINIALSHHHFLTFSLNFFSFRTSWKARRTSLICRRQRPSDRHWEVRWTATRHRRVIFCILNFVGTINIHRILETFAEVYIILIIFSNDVIFKNSKSTRSISHLLLKVYMPS</sequence>
<accession>G0P7K1</accession>
<keyword evidence="3" id="KW-1185">Reference proteome</keyword>
<gene>
    <name evidence="2" type="ORF">CAEBREN_31984</name>
</gene>
<dbReference type="Proteomes" id="UP000008068">
    <property type="component" value="Unassembled WGS sequence"/>
</dbReference>
<dbReference type="STRING" id="135651.G0P7K1"/>
<reference evidence="3" key="1">
    <citation type="submission" date="2011-07" db="EMBL/GenBank/DDBJ databases">
        <authorList>
            <consortium name="Caenorhabditis brenneri Sequencing and Analysis Consortium"/>
            <person name="Wilson R.K."/>
        </authorList>
    </citation>
    <scope>NUCLEOTIDE SEQUENCE [LARGE SCALE GENOMIC DNA]</scope>
    <source>
        <strain evidence="3">PB2801</strain>
    </source>
</reference>
<organism evidence="3">
    <name type="scientific">Caenorhabditis brenneri</name>
    <name type="common">Nematode worm</name>
    <dbReference type="NCBI Taxonomy" id="135651"/>
    <lineage>
        <taxon>Eukaryota</taxon>
        <taxon>Metazoa</taxon>
        <taxon>Ecdysozoa</taxon>
        <taxon>Nematoda</taxon>
        <taxon>Chromadorea</taxon>
        <taxon>Rhabditida</taxon>
        <taxon>Rhabditina</taxon>
        <taxon>Rhabditomorpha</taxon>
        <taxon>Rhabditoidea</taxon>
        <taxon>Rhabditidae</taxon>
        <taxon>Peloderinae</taxon>
        <taxon>Caenorhabditis</taxon>
    </lineage>
</organism>
<evidence type="ECO:0000313" key="2">
    <source>
        <dbReference type="EMBL" id="EGT47256.1"/>
    </source>
</evidence>
<evidence type="ECO:0000256" key="1">
    <source>
        <dbReference type="SAM" id="MobiDB-lite"/>
    </source>
</evidence>
<dbReference type="EMBL" id="GL380116">
    <property type="protein sequence ID" value="EGT47256.1"/>
    <property type="molecule type" value="Genomic_DNA"/>
</dbReference>
<dbReference type="AlphaFoldDB" id="G0P7K1"/>
<proteinExistence type="predicted"/>